<organism evidence="7 8">
    <name type="scientific">Plectus sambesii</name>
    <dbReference type="NCBI Taxonomy" id="2011161"/>
    <lineage>
        <taxon>Eukaryota</taxon>
        <taxon>Metazoa</taxon>
        <taxon>Ecdysozoa</taxon>
        <taxon>Nematoda</taxon>
        <taxon>Chromadorea</taxon>
        <taxon>Plectida</taxon>
        <taxon>Plectina</taxon>
        <taxon>Plectoidea</taxon>
        <taxon>Plectidae</taxon>
        <taxon>Plectus</taxon>
    </lineage>
</organism>
<sequence>MAAGPLVLELFLVFGLTLVLLHKYGNWRKQHLIVTVSTFVGWYFSFIIIFILPLDVSLTFYNKCQHENENHSTPHPLSPTVAGVVTQTNEDTNGSIVSPTANVGVACEVPGSYVADHVLLSLWRVVYWSAQLLTWIVLPLMQTYSQAGDFTALGKLRTAAYNNAIYYGSYLLIFGLLLMYAAAKGVSLNAANLKVLLVTASNTWGLFLLVLLLGYGLVEVPRQIWQTGSKGYRLNKTYFDIEKMSADKNDAEETLKDVYRDALEAHNALRDSHPFRSHGEIILAKFPPELRVMLDESAARRARISTGTMSATDAANVTISSEKYLVSRFLKISWCLWCRRGGPVVNELAR</sequence>
<proteinExistence type="inferred from homology"/>
<evidence type="ECO:0000313" key="8">
    <source>
        <dbReference type="WBParaSite" id="PSAMB.scaffold4836size13409.g25335.t1"/>
    </source>
</evidence>
<dbReference type="GO" id="GO:0016020">
    <property type="term" value="C:membrane"/>
    <property type="evidence" value="ECO:0007669"/>
    <property type="project" value="UniProtKB-SubCell"/>
</dbReference>
<name>A0A914WPU2_9BILA</name>
<dbReference type="Pfam" id="PF04791">
    <property type="entry name" value="LMBR1"/>
    <property type="match status" value="1"/>
</dbReference>
<evidence type="ECO:0000256" key="6">
    <source>
        <dbReference type="SAM" id="Phobius"/>
    </source>
</evidence>
<feature type="transmembrane region" description="Helical" evidence="6">
    <location>
        <begin position="125"/>
        <end position="144"/>
    </location>
</feature>
<dbReference type="InterPro" id="IPR051584">
    <property type="entry name" value="GPCR-associated_LMBR1"/>
</dbReference>
<evidence type="ECO:0000313" key="7">
    <source>
        <dbReference type="Proteomes" id="UP000887566"/>
    </source>
</evidence>
<dbReference type="WBParaSite" id="PSAMB.scaffold4836size13409.g25335.t1">
    <property type="protein sequence ID" value="PSAMB.scaffold4836size13409.g25335.t1"/>
    <property type="gene ID" value="PSAMB.scaffold4836size13409.g25335"/>
</dbReference>
<keyword evidence="5 6" id="KW-0472">Membrane</keyword>
<dbReference type="PANTHER" id="PTHR21355">
    <property type="entry name" value="G-PROTEIN COUPLED RECEPTOR-ASSOCIATED PROTEIN LMBRD2"/>
    <property type="match status" value="1"/>
</dbReference>
<dbReference type="AlphaFoldDB" id="A0A914WPU2"/>
<evidence type="ECO:0000256" key="3">
    <source>
        <dbReference type="ARBA" id="ARBA00022692"/>
    </source>
</evidence>
<dbReference type="PANTHER" id="PTHR21355:SF0">
    <property type="entry name" value="G-PROTEIN COUPLED RECEPTOR-ASSOCIATED PROTEIN LMBRD2"/>
    <property type="match status" value="1"/>
</dbReference>
<protein>
    <submittedName>
        <fullName evidence="8">LMBR1 domain containing 2</fullName>
    </submittedName>
</protein>
<feature type="transmembrane region" description="Helical" evidence="6">
    <location>
        <begin position="32"/>
        <end position="52"/>
    </location>
</feature>
<evidence type="ECO:0000256" key="5">
    <source>
        <dbReference type="ARBA" id="ARBA00023136"/>
    </source>
</evidence>
<dbReference type="InterPro" id="IPR006876">
    <property type="entry name" value="LMBR1-like_membr_prot"/>
</dbReference>
<evidence type="ECO:0000256" key="1">
    <source>
        <dbReference type="ARBA" id="ARBA00004141"/>
    </source>
</evidence>
<keyword evidence="4 6" id="KW-1133">Transmembrane helix</keyword>
<comment type="similarity">
    <text evidence="2">Belongs to the LIMR family.</text>
</comment>
<feature type="transmembrane region" description="Helical" evidence="6">
    <location>
        <begin position="164"/>
        <end position="183"/>
    </location>
</feature>
<keyword evidence="7" id="KW-1185">Reference proteome</keyword>
<feature type="transmembrane region" description="Helical" evidence="6">
    <location>
        <begin position="195"/>
        <end position="218"/>
    </location>
</feature>
<evidence type="ECO:0000256" key="4">
    <source>
        <dbReference type="ARBA" id="ARBA00022989"/>
    </source>
</evidence>
<comment type="subcellular location">
    <subcellularLocation>
        <location evidence="1">Membrane</location>
        <topology evidence="1">Multi-pass membrane protein</topology>
    </subcellularLocation>
</comment>
<keyword evidence="3 6" id="KW-0812">Transmembrane</keyword>
<accession>A0A914WPU2</accession>
<evidence type="ECO:0000256" key="2">
    <source>
        <dbReference type="ARBA" id="ARBA00010487"/>
    </source>
</evidence>
<reference evidence="8" key="1">
    <citation type="submission" date="2022-11" db="UniProtKB">
        <authorList>
            <consortium name="WormBaseParasite"/>
        </authorList>
    </citation>
    <scope>IDENTIFICATION</scope>
</reference>
<feature type="transmembrane region" description="Helical" evidence="6">
    <location>
        <begin position="6"/>
        <end position="25"/>
    </location>
</feature>
<dbReference type="Proteomes" id="UP000887566">
    <property type="component" value="Unplaced"/>
</dbReference>